<organism evidence="1 2">
    <name type="scientific">Symbiodinium necroappetens</name>
    <dbReference type="NCBI Taxonomy" id="1628268"/>
    <lineage>
        <taxon>Eukaryota</taxon>
        <taxon>Sar</taxon>
        <taxon>Alveolata</taxon>
        <taxon>Dinophyceae</taxon>
        <taxon>Suessiales</taxon>
        <taxon>Symbiodiniaceae</taxon>
        <taxon>Symbiodinium</taxon>
    </lineage>
</organism>
<comment type="caution">
    <text evidence="1">The sequence shown here is derived from an EMBL/GenBank/DDBJ whole genome shotgun (WGS) entry which is preliminary data.</text>
</comment>
<gene>
    <name evidence="1" type="ORF">SNEC2469_LOCUS34842</name>
</gene>
<dbReference type="EMBL" id="CAJNJA010097964">
    <property type="protein sequence ID" value="CAE7942898.1"/>
    <property type="molecule type" value="Genomic_DNA"/>
</dbReference>
<proteinExistence type="predicted"/>
<keyword evidence="2" id="KW-1185">Reference proteome</keyword>
<dbReference type="AlphaFoldDB" id="A0A813CGX6"/>
<feature type="non-terminal residue" evidence="1">
    <location>
        <position position="109"/>
    </location>
</feature>
<accession>A0A813CGX6</accession>
<reference evidence="1" key="1">
    <citation type="submission" date="2021-02" db="EMBL/GenBank/DDBJ databases">
        <authorList>
            <person name="Dougan E. K."/>
            <person name="Rhodes N."/>
            <person name="Thang M."/>
            <person name="Chan C."/>
        </authorList>
    </citation>
    <scope>NUCLEOTIDE SEQUENCE</scope>
</reference>
<name>A0A813CGX6_9DINO</name>
<sequence length="109" mass="11790">DEAGQPLANTGTEDPLVCEDTEDGNRRVPCFDFSTVKCKAFTPQRCNCDAVLPICLTSSGRSSLASAIRNVMYTCCARPGHALDFGMNESVTLTTTAPPSNRYLWQANP</sequence>
<protein>
    <submittedName>
        <fullName evidence="1">Uncharacterized protein</fullName>
    </submittedName>
</protein>
<dbReference type="Proteomes" id="UP000601435">
    <property type="component" value="Unassembled WGS sequence"/>
</dbReference>
<feature type="non-terminal residue" evidence="1">
    <location>
        <position position="1"/>
    </location>
</feature>
<dbReference type="OrthoDB" id="406113at2759"/>
<evidence type="ECO:0000313" key="1">
    <source>
        <dbReference type="EMBL" id="CAE7942898.1"/>
    </source>
</evidence>
<evidence type="ECO:0000313" key="2">
    <source>
        <dbReference type="Proteomes" id="UP000601435"/>
    </source>
</evidence>